<dbReference type="PROSITE" id="PS50943">
    <property type="entry name" value="HTH_CROC1"/>
    <property type="match status" value="2"/>
</dbReference>
<dbReference type="SMART" id="SM00530">
    <property type="entry name" value="HTH_XRE"/>
    <property type="match status" value="2"/>
</dbReference>
<protein>
    <recommendedName>
        <fullName evidence="2">HTH cro/C1-type domain-containing protein</fullName>
    </recommendedName>
</protein>
<accession>A0ABP8BDT7</accession>
<comment type="caution">
    <text evidence="3">The sequence shown here is derived from an EMBL/GenBank/DDBJ whole genome shotgun (WGS) entry which is preliminary data.</text>
</comment>
<evidence type="ECO:0000313" key="3">
    <source>
        <dbReference type="EMBL" id="GAA4203912.1"/>
    </source>
</evidence>
<organism evidence="3 4">
    <name type="scientific">Pedobacter jeongneungensis</name>
    <dbReference type="NCBI Taxonomy" id="947309"/>
    <lineage>
        <taxon>Bacteria</taxon>
        <taxon>Pseudomonadati</taxon>
        <taxon>Bacteroidota</taxon>
        <taxon>Sphingobacteriia</taxon>
        <taxon>Sphingobacteriales</taxon>
        <taxon>Sphingobacteriaceae</taxon>
        <taxon>Pedobacter</taxon>
    </lineage>
</organism>
<dbReference type="Pfam" id="PF01381">
    <property type="entry name" value="HTH_3"/>
    <property type="match status" value="1"/>
</dbReference>
<evidence type="ECO:0000259" key="2">
    <source>
        <dbReference type="PROSITE" id="PS50943"/>
    </source>
</evidence>
<feature type="domain" description="HTH cro/C1-type" evidence="2">
    <location>
        <begin position="16"/>
        <end position="70"/>
    </location>
</feature>
<name>A0ABP8BDT7_9SPHI</name>
<proteinExistence type="predicted"/>
<dbReference type="InterPro" id="IPR001387">
    <property type="entry name" value="Cro/C1-type_HTH"/>
</dbReference>
<dbReference type="Gene3D" id="1.10.260.40">
    <property type="entry name" value="lambda repressor-like DNA-binding domains"/>
    <property type="match status" value="2"/>
</dbReference>
<dbReference type="CDD" id="cd00093">
    <property type="entry name" value="HTH_XRE"/>
    <property type="match status" value="2"/>
</dbReference>
<evidence type="ECO:0000313" key="4">
    <source>
        <dbReference type="Proteomes" id="UP001501772"/>
    </source>
</evidence>
<dbReference type="PANTHER" id="PTHR46558:SF11">
    <property type="entry name" value="HTH-TYPE TRANSCRIPTIONAL REGULATOR XRE"/>
    <property type="match status" value="1"/>
</dbReference>
<feature type="domain" description="HTH cro/C1-type" evidence="2">
    <location>
        <begin position="79"/>
        <end position="127"/>
    </location>
</feature>
<gene>
    <name evidence="3" type="ORF">GCM10022289_20920</name>
</gene>
<evidence type="ECO:0000256" key="1">
    <source>
        <dbReference type="ARBA" id="ARBA00023125"/>
    </source>
</evidence>
<sequence length="128" mass="14911">MSPSYPKKPMSIGEHLRKKRMELRLLQRDLADILGVFEGCITYWETNRSEPQINYFPAIHLFLGYTHLKFDESTFRGQLEAYRWKNGLSHKRLGKVLGVHGSTIGSWENGDSRPNKENLEQLEMLFGK</sequence>
<reference evidence="4" key="1">
    <citation type="journal article" date="2019" name="Int. J. Syst. Evol. Microbiol.">
        <title>The Global Catalogue of Microorganisms (GCM) 10K type strain sequencing project: providing services to taxonomists for standard genome sequencing and annotation.</title>
        <authorList>
            <consortium name="The Broad Institute Genomics Platform"/>
            <consortium name="The Broad Institute Genome Sequencing Center for Infectious Disease"/>
            <person name="Wu L."/>
            <person name="Ma J."/>
        </authorList>
    </citation>
    <scope>NUCLEOTIDE SEQUENCE [LARGE SCALE GENOMIC DNA]</scope>
    <source>
        <strain evidence="4">JCM 17626</strain>
    </source>
</reference>
<dbReference type="SUPFAM" id="SSF47413">
    <property type="entry name" value="lambda repressor-like DNA-binding domains"/>
    <property type="match status" value="2"/>
</dbReference>
<dbReference type="InterPro" id="IPR010982">
    <property type="entry name" value="Lambda_DNA-bd_dom_sf"/>
</dbReference>
<dbReference type="PANTHER" id="PTHR46558">
    <property type="entry name" value="TRACRIPTIONAL REGULATORY PROTEIN-RELATED-RELATED"/>
    <property type="match status" value="1"/>
</dbReference>
<keyword evidence="1" id="KW-0238">DNA-binding</keyword>
<dbReference type="Proteomes" id="UP001501772">
    <property type="component" value="Unassembled WGS sequence"/>
</dbReference>
<keyword evidence="4" id="KW-1185">Reference proteome</keyword>
<dbReference type="EMBL" id="BAABBY010000005">
    <property type="protein sequence ID" value="GAA4203912.1"/>
    <property type="molecule type" value="Genomic_DNA"/>
</dbReference>